<keyword evidence="2" id="KW-0472">Membrane</keyword>
<feature type="compositionally biased region" description="Polar residues" evidence="1">
    <location>
        <begin position="87"/>
        <end position="96"/>
    </location>
</feature>
<gene>
    <name evidence="4" type="ORF">LARSCL_LOCUS16300</name>
</gene>
<accession>A0AAV2B1Q3</accession>
<feature type="compositionally biased region" description="Low complexity" evidence="1">
    <location>
        <begin position="97"/>
        <end position="109"/>
    </location>
</feature>
<proteinExistence type="predicted"/>
<keyword evidence="5" id="KW-1185">Reference proteome</keyword>
<protein>
    <recommendedName>
        <fullName evidence="3">NHR domain-containing protein</fullName>
    </recommendedName>
</protein>
<comment type="caution">
    <text evidence="4">The sequence shown here is derived from an EMBL/GenBank/DDBJ whole genome shotgun (WGS) entry which is preliminary data.</text>
</comment>
<feature type="region of interest" description="Disordered" evidence="1">
    <location>
        <begin position="87"/>
        <end position="115"/>
    </location>
</feature>
<dbReference type="AlphaFoldDB" id="A0AAV2B1Q3"/>
<feature type="transmembrane region" description="Helical" evidence="2">
    <location>
        <begin position="56"/>
        <end position="79"/>
    </location>
</feature>
<sequence length="635" mass="71333">MNSHNCGNDSVNDSCLGGFSHCAIYTFVLSFSTFIFVTSMILTVYLTHISSIDKALVVLIVSSCILFLFGFLSNMYSIYHNKPNSIPSENGENSNRSSQITAASTQSTSLNQRHPDIVRVSRTREFFRKTPPPPYEVQMSEMSRMLLPGTSRTTESSAREAEIEDEARKLIQRLYEEIKRTNQLAQQSSTDKQPVQEVVQIPKTPQQEGTSPKVLHQNMVIQQQQTAVKSSPSHGQPPSCFLTNQIIQQKKTRSVLPTQFDVGRLITGSEGCSAVPSQLSRIPGCSPVDLHTNRAIKQKRTANLLPRQPDLQKIIIDSDGCVVSPQQLSPRREDFLKVAHKRKLTSSSQELQTRPKTQGNIAHMGAVDSNLQNNIYEEIEDARSIQSTNSSQAASYSVEYYCTKSELEDPPEKASTVFEPSPTEQKRNLGIPSVKERRQLSMLSTRKFYQLGQSPETVLDAIAMCFDLTPEEWMTAWKLSRRGISPDERARILGWIYKILRCSFAKERRNSLTDITSRDNVDIGEYDVLEHEATRSDLEETVAFNSSSNSSQDASMCLCPKSKSLPICIPRKIKPKKECYDAFRTSSMCSTLEVEDDYHHRTPGKLMRTISNDNSFSRISSSSDSSLIFSMSPVE</sequence>
<dbReference type="InterPro" id="IPR006573">
    <property type="entry name" value="NHR_dom"/>
</dbReference>
<keyword evidence="2" id="KW-0812">Transmembrane</keyword>
<keyword evidence="2" id="KW-1133">Transmembrane helix</keyword>
<dbReference type="PROSITE" id="PS51065">
    <property type="entry name" value="NHR"/>
    <property type="match status" value="1"/>
</dbReference>
<dbReference type="EMBL" id="CAXIEN010000259">
    <property type="protein sequence ID" value="CAL1290138.1"/>
    <property type="molecule type" value="Genomic_DNA"/>
</dbReference>
<evidence type="ECO:0000259" key="3">
    <source>
        <dbReference type="PROSITE" id="PS51065"/>
    </source>
</evidence>
<organism evidence="4 5">
    <name type="scientific">Larinioides sclopetarius</name>
    <dbReference type="NCBI Taxonomy" id="280406"/>
    <lineage>
        <taxon>Eukaryota</taxon>
        <taxon>Metazoa</taxon>
        <taxon>Ecdysozoa</taxon>
        <taxon>Arthropoda</taxon>
        <taxon>Chelicerata</taxon>
        <taxon>Arachnida</taxon>
        <taxon>Araneae</taxon>
        <taxon>Araneomorphae</taxon>
        <taxon>Entelegynae</taxon>
        <taxon>Araneoidea</taxon>
        <taxon>Araneidae</taxon>
        <taxon>Larinioides</taxon>
    </lineage>
</organism>
<evidence type="ECO:0000313" key="4">
    <source>
        <dbReference type="EMBL" id="CAL1290138.1"/>
    </source>
</evidence>
<dbReference type="Proteomes" id="UP001497382">
    <property type="component" value="Unassembled WGS sequence"/>
</dbReference>
<feature type="transmembrane region" description="Helical" evidence="2">
    <location>
        <begin position="23"/>
        <end position="44"/>
    </location>
</feature>
<feature type="domain" description="NHR" evidence="3">
    <location>
        <begin position="595"/>
        <end position="635"/>
    </location>
</feature>
<evidence type="ECO:0000313" key="5">
    <source>
        <dbReference type="Proteomes" id="UP001497382"/>
    </source>
</evidence>
<evidence type="ECO:0000256" key="2">
    <source>
        <dbReference type="SAM" id="Phobius"/>
    </source>
</evidence>
<name>A0AAV2B1Q3_9ARAC</name>
<evidence type="ECO:0000256" key="1">
    <source>
        <dbReference type="SAM" id="MobiDB-lite"/>
    </source>
</evidence>
<reference evidence="4 5" key="1">
    <citation type="submission" date="2024-04" db="EMBL/GenBank/DDBJ databases">
        <authorList>
            <person name="Rising A."/>
            <person name="Reimegard J."/>
            <person name="Sonavane S."/>
            <person name="Akerstrom W."/>
            <person name="Nylinder S."/>
            <person name="Hedman E."/>
            <person name="Kallberg Y."/>
        </authorList>
    </citation>
    <scope>NUCLEOTIDE SEQUENCE [LARGE SCALE GENOMIC DNA]</scope>
</reference>